<protein>
    <submittedName>
        <fullName evidence="1">Acyl-CoA-binding domain 3</fullName>
    </submittedName>
</protein>
<accession>A0ACC1WR27</accession>
<evidence type="ECO:0000313" key="1">
    <source>
        <dbReference type="EMBL" id="KAJ4701646.1"/>
    </source>
</evidence>
<comment type="caution">
    <text evidence="1">The sequence shown here is derived from an EMBL/GenBank/DDBJ whole genome shotgun (WGS) entry which is preliminary data.</text>
</comment>
<keyword evidence="2" id="KW-1185">Reference proteome</keyword>
<gene>
    <name evidence="1" type="ORF">OWV82_024856</name>
</gene>
<proteinExistence type="predicted"/>
<evidence type="ECO:0000313" key="2">
    <source>
        <dbReference type="Proteomes" id="UP001164539"/>
    </source>
</evidence>
<dbReference type="EMBL" id="CM051407">
    <property type="protein sequence ID" value="KAJ4701646.1"/>
    <property type="molecule type" value="Genomic_DNA"/>
</dbReference>
<name>A0ACC1WR27_MELAZ</name>
<sequence>MELVQELVLTALIAVLFSYFVAKLVSFAMSGGDSSSDEGLKDVDEAVVMDELLFGVKMNVGVSEGEKRVQFVEETLEKVDKFEEELHQIPKTVGPGSRDQELETELMGLTVVSSEERIVEQEEKANTEDDLFNRTYNKKDVEETAAESGINNDTTVQSEETNVVDNDSKNSLMIEDDDEWEGIERSELEKVFGAAEKFVASGVKDNLLSDVQMELYALHKVATEGPCRDSQPMALMLSARSKWNAWQKLGNMSPEEAMEQYVTLLSDRVPGWMEENYSGDGKLGEQAAGKADALAPQDLSSFSGHQTDCEYEKNPELKSGGGGGEPTRGSSLESTVKE</sequence>
<reference evidence="1 2" key="1">
    <citation type="journal article" date="2023" name="Science">
        <title>Complex scaffold remodeling in plant triterpene biosynthesis.</title>
        <authorList>
            <person name="De La Pena R."/>
            <person name="Hodgson H."/>
            <person name="Liu J.C."/>
            <person name="Stephenson M.J."/>
            <person name="Martin A.C."/>
            <person name="Owen C."/>
            <person name="Harkess A."/>
            <person name="Leebens-Mack J."/>
            <person name="Jimenez L.E."/>
            <person name="Osbourn A."/>
            <person name="Sattely E.S."/>
        </authorList>
    </citation>
    <scope>NUCLEOTIDE SEQUENCE [LARGE SCALE GENOMIC DNA]</scope>
    <source>
        <strain evidence="2">cv. JPN11</strain>
        <tissue evidence="1">Leaf</tissue>
    </source>
</reference>
<organism evidence="1 2">
    <name type="scientific">Melia azedarach</name>
    <name type="common">Chinaberry tree</name>
    <dbReference type="NCBI Taxonomy" id="155640"/>
    <lineage>
        <taxon>Eukaryota</taxon>
        <taxon>Viridiplantae</taxon>
        <taxon>Streptophyta</taxon>
        <taxon>Embryophyta</taxon>
        <taxon>Tracheophyta</taxon>
        <taxon>Spermatophyta</taxon>
        <taxon>Magnoliopsida</taxon>
        <taxon>eudicotyledons</taxon>
        <taxon>Gunneridae</taxon>
        <taxon>Pentapetalae</taxon>
        <taxon>rosids</taxon>
        <taxon>malvids</taxon>
        <taxon>Sapindales</taxon>
        <taxon>Meliaceae</taxon>
        <taxon>Melia</taxon>
    </lineage>
</organism>
<dbReference type="Proteomes" id="UP001164539">
    <property type="component" value="Chromosome 14"/>
</dbReference>